<evidence type="ECO:0000256" key="1">
    <source>
        <dbReference type="ARBA" id="ARBA00008023"/>
    </source>
</evidence>
<evidence type="ECO:0000256" key="5">
    <source>
        <dbReference type="ARBA" id="ARBA00022842"/>
    </source>
</evidence>
<keyword evidence="5 7" id="KW-0460">Magnesium</keyword>
<feature type="active site" description="Proton acceptor" evidence="7">
    <location>
        <position position="68"/>
    </location>
</feature>
<feature type="binding site" evidence="7">
    <location>
        <position position="69"/>
    </location>
    <ligand>
        <name>substrate</name>
    </ligand>
</feature>
<dbReference type="Proteomes" id="UP001597459">
    <property type="component" value="Unassembled WGS sequence"/>
</dbReference>
<dbReference type="NCBIfam" id="TIGR00042">
    <property type="entry name" value="RdgB/HAM1 family non-canonical purine NTP pyrophosphatase"/>
    <property type="match status" value="1"/>
</dbReference>
<feature type="binding site" evidence="7">
    <location>
        <position position="68"/>
    </location>
    <ligand>
        <name>Mg(2+)</name>
        <dbReference type="ChEBI" id="CHEBI:18420"/>
    </ligand>
</feature>
<evidence type="ECO:0000256" key="3">
    <source>
        <dbReference type="ARBA" id="ARBA00022741"/>
    </source>
</evidence>
<dbReference type="Pfam" id="PF01725">
    <property type="entry name" value="Ham1p_like"/>
    <property type="match status" value="1"/>
</dbReference>
<dbReference type="CDD" id="cd00515">
    <property type="entry name" value="HAM1"/>
    <property type="match status" value="1"/>
</dbReference>
<keyword evidence="2 7" id="KW-0479">Metal-binding</keyword>
<comment type="function">
    <text evidence="7">Pyrophosphatase that catalyzes the hydrolysis of nucleoside triphosphates to their monophosphate derivatives, with a high preference for the non-canonical purine nucleotides XTP (xanthosine triphosphate), dITP (deoxyinosine triphosphate) and ITP. Seems to function as a house-cleaning enzyme that removes non-canonical purine nucleotides from the nucleotide pool, thus preventing their incorporation into DNA/RNA and avoiding chromosomal lesions.</text>
</comment>
<dbReference type="PANTHER" id="PTHR11067:SF9">
    <property type="entry name" value="INOSINE TRIPHOSPHATE PYROPHOSPHATASE"/>
    <property type="match status" value="1"/>
</dbReference>
<evidence type="ECO:0000256" key="2">
    <source>
        <dbReference type="ARBA" id="ARBA00022723"/>
    </source>
</evidence>
<evidence type="ECO:0000256" key="8">
    <source>
        <dbReference type="RuleBase" id="RU003781"/>
    </source>
</evidence>
<comment type="catalytic activity">
    <reaction evidence="7">
        <text>dITP + H2O = dIMP + diphosphate + H(+)</text>
        <dbReference type="Rhea" id="RHEA:28342"/>
        <dbReference type="ChEBI" id="CHEBI:15377"/>
        <dbReference type="ChEBI" id="CHEBI:15378"/>
        <dbReference type="ChEBI" id="CHEBI:33019"/>
        <dbReference type="ChEBI" id="CHEBI:61194"/>
        <dbReference type="ChEBI" id="CHEBI:61382"/>
        <dbReference type="EC" id="3.6.1.66"/>
    </reaction>
</comment>
<dbReference type="RefSeq" id="WP_176030654.1">
    <property type="nucleotide sequence ID" value="NZ_JBHSJV010000001.1"/>
</dbReference>
<gene>
    <name evidence="9" type="ORF">ACFSTE_20605</name>
</gene>
<sequence length="191" mass="20722">MKLVFATNNKNKVKEVQAALPDHIQILSLADIGCDVDIPETSPTIEGNALQKAMYVKEQYGYDCFADDTGLEVKALNGAPGVYSARYAGKEKDANANMDKLLTELASENDRTASFKTVISLIIGDTKETFTGICSGEITLQKTGSQGFGYDPVFQPLGHDKTFAELPLSEKNAISHRGKAVQALIQYLNTL</sequence>
<comment type="cofactor">
    <cofactor evidence="7">
        <name>Mg(2+)</name>
        <dbReference type="ChEBI" id="CHEBI:18420"/>
    </cofactor>
    <text evidence="7">Binds 1 Mg(2+) ion per subunit.</text>
</comment>
<keyword evidence="6 7" id="KW-0546">Nucleotide metabolism</keyword>
<feature type="binding site" evidence="7">
    <location>
        <begin position="7"/>
        <end position="12"/>
    </location>
    <ligand>
        <name>substrate</name>
    </ligand>
</feature>
<dbReference type="InterPro" id="IPR002637">
    <property type="entry name" value="RdgB/HAM1"/>
</dbReference>
<evidence type="ECO:0000256" key="6">
    <source>
        <dbReference type="ARBA" id="ARBA00023080"/>
    </source>
</evidence>
<dbReference type="InterPro" id="IPR029001">
    <property type="entry name" value="ITPase-like_fam"/>
</dbReference>
<protein>
    <recommendedName>
        <fullName evidence="7">dITP/XTP pyrophosphatase</fullName>
        <ecNumber evidence="7">3.6.1.66</ecNumber>
    </recommendedName>
    <alternativeName>
        <fullName evidence="7">Non-canonical purine NTP pyrophosphatase</fullName>
    </alternativeName>
    <alternativeName>
        <fullName evidence="7">Non-standard purine NTP pyrophosphatase</fullName>
    </alternativeName>
    <alternativeName>
        <fullName evidence="7">Nucleoside-triphosphate diphosphatase</fullName>
    </alternativeName>
    <alternativeName>
        <fullName evidence="7">Nucleoside-triphosphate pyrophosphatase</fullName>
        <shortName evidence="7">NTPase</shortName>
    </alternativeName>
</protein>
<proteinExistence type="inferred from homology"/>
<dbReference type="EMBL" id="JBHULX010000045">
    <property type="protein sequence ID" value="MFD2593252.1"/>
    <property type="molecule type" value="Genomic_DNA"/>
</dbReference>
<keyword evidence="4 7" id="KW-0378">Hydrolase</keyword>
<dbReference type="SUPFAM" id="SSF52972">
    <property type="entry name" value="ITPase-like"/>
    <property type="match status" value="1"/>
</dbReference>
<dbReference type="PANTHER" id="PTHR11067">
    <property type="entry name" value="INOSINE TRIPHOSPHATE PYROPHOSPHATASE/HAM1 PROTEIN"/>
    <property type="match status" value="1"/>
</dbReference>
<dbReference type="Gene3D" id="3.90.950.10">
    <property type="match status" value="1"/>
</dbReference>
<comment type="similarity">
    <text evidence="1 7 8">Belongs to the HAM1 NTPase family.</text>
</comment>
<comment type="caution">
    <text evidence="7">Lacks conserved residue(s) required for the propagation of feature annotation.</text>
</comment>
<comment type="catalytic activity">
    <reaction evidence="7">
        <text>XTP + H2O = XMP + diphosphate + H(+)</text>
        <dbReference type="Rhea" id="RHEA:28610"/>
        <dbReference type="ChEBI" id="CHEBI:15377"/>
        <dbReference type="ChEBI" id="CHEBI:15378"/>
        <dbReference type="ChEBI" id="CHEBI:33019"/>
        <dbReference type="ChEBI" id="CHEBI:57464"/>
        <dbReference type="ChEBI" id="CHEBI:61314"/>
        <dbReference type="EC" id="3.6.1.66"/>
    </reaction>
</comment>
<accession>A0ABW5NCF4</accession>
<dbReference type="NCBIfam" id="NF011398">
    <property type="entry name" value="PRK14823.1"/>
    <property type="match status" value="1"/>
</dbReference>
<evidence type="ECO:0000256" key="7">
    <source>
        <dbReference type="HAMAP-Rule" id="MF_01405"/>
    </source>
</evidence>
<feature type="binding site" evidence="7">
    <location>
        <begin position="176"/>
        <end position="177"/>
    </location>
    <ligand>
        <name>substrate</name>
    </ligand>
</feature>
<feature type="binding site" evidence="7">
    <location>
        <begin position="148"/>
        <end position="151"/>
    </location>
    <ligand>
        <name>substrate</name>
    </ligand>
</feature>
<organism evidence="9 10">
    <name type="scientific">Aquimarina hainanensis</name>
    <dbReference type="NCBI Taxonomy" id="1578017"/>
    <lineage>
        <taxon>Bacteria</taxon>
        <taxon>Pseudomonadati</taxon>
        <taxon>Bacteroidota</taxon>
        <taxon>Flavobacteriia</taxon>
        <taxon>Flavobacteriales</taxon>
        <taxon>Flavobacteriaceae</taxon>
        <taxon>Aquimarina</taxon>
    </lineage>
</organism>
<dbReference type="HAMAP" id="MF_01405">
    <property type="entry name" value="Non_canon_purine_NTPase"/>
    <property type="match status" value="1"/>
</dbReference>
<evidence type="ECO:0000256" key="4">
    <source>
        <dbReference type="ARBA" id="ARBA00022801"/>
    </source>
</evidence>
<keyword evidence="3 7" id="KW-0547">Nucleotide-binding</keyword>
<evidence type="ECO:0000313" key="10">
    <source>
        <dbReference type="Proteomes" id="UP001597459"/>
    </source>
</evidence>
<reference evidence="10" key="1">
    <citation type="journal article" date="2019" name="Int. J. Syst. Evol. Microbiol.">
        <title>The Global Catalogue of Microorganisms (GCM) 10K type strain sequencing project: providing services to taxonomists for standard genome sequencing and annotation.</title>
        <authorList>
            <consortium name="The Broad Institute Genomics Platform"/>
            <consortium name="The Broad Institute Genome Sequencing Center for Infectious Disease"/>
            <person name="Wu L."/>
            <person name="Ma J."/>
        </authorList>
    </citation>
    <scope>NUCLEOTIDE SEQUENCE [LARGE SCALE GENOMIC DNA]</scope>
    <source>
        <strain evidence="10">KCTC 42423</strain>
    </source>
</reference>
<dbReference type="InterPro" id="IPR020922">
    <property type="entry name" value="dITP/XTP_pyrophosphatase"/>
</dbReference>
<evidence type="ECO:0000313" key="9">
    <source>
        <dbReference type="EMBL" id="MFD2593252.1"/>
    </source>
</evidence>
<comment type="caution">
    <text evidence="9">The sequence shown here is derived from an EMBL/GenBank/DDBJ whole genome shotgun (WGS) entry which is preliminary data.</text>
</comment>
<dbReference type="EC" id="3.6.1.66" evidence="7"/>
<name>A0ABW5NCF4_9FLAO</name>
<comment type="catalytic activity">
    <reaction evidence="7">
        <text>ITP + H2O = IMP + diphosphate + H(+)</text>
        <dbReference type="Rhea" id="RHEA:29399"/>
        <dbReference type="ChEBI" id="CHEBI:15377"/>
        <dbReference type="ChEBI" id="CHEBI:15378"/>
        <dbReference type="ChEBI" id="CHEBI:33019"/>
        <dbReference type="ChEBI" id="CHEBI:58053"/>
        <dbReference type="ChEBI" id="CHEBI:61402"/>
        <dbReference type="EC" id="3.6.1.66"/>
    </reaction>
</comment>
<feature type="binding site" evidence="7">
    <location>
        <position position="171"/>
    </location>
    <ligand>
        <name>substrate</name>
    </ligand>
</feature>
<keyword evidence="10" id="KW-1185">Reference proteome</keyword>
<comment type="subunit">
    <text evidence="7">Homodimer.</text>
</comment>